<gene>
    <name evidence="7" type="ORF">Z518_06008</name>
</gene>
<keyword evidence="2 6" id="KW-0812">Transmembrane</keyword>
<dbReference type="GeneID" id="25294079"/>
<dbReference type="AlphaFoldDB" id="A0A0D2IPP9"/>
<dbReference type="PANTHER" id="PTHR15549:SF27">
    <property type="entry name" value="CHITIN-BINDING TYPE-1 DOMAIN-CONTAINING PROTEIN"/>
    <property type="match status" value="1"/>
</dbReference>
<dbReference type="OrthoDB" id="5347452at2759"/>
<comment type="subcellular location">
    <subcellularLocation>
        <location evidence="1">Membrane</location>
        <topology evidence="1">Single-pass membrane protein</topology>
    </subcellularLocation>
</comment>
<dbReference type="InterPro" id="IPR051694">
    <property type="entry name" value="Immunoregulatory_rcpt-like"/>
</dbReference>
<evidence type="ECO:0000256" key="1">
    <source>
        <dbReference type="ARBA" id="ARBA00004167"/>
    </source>
</evidence>
<keyword evidence="3 6" id="KW-1133">Transmembrane helix</keyword>
<keyword evidence="8" id="KW-1185">Reference proteome</keyword>
<evidence type="ECO:0000256" key="6">
    <source>
        <dbReference type="SAM" id="Phobius"/>
    </source>
</evidence>
<dbReference type="RefSeq" id="XP_013272272.1">
    <property type="nucleotide sequence ID" value="XM_013416818.1"/>
</dbReference>
<dbReference type="PANTHER" id="PTHR15549">
    <property type="entry name" value="PAIRED IMMUNOGLOBULIN-LIKE TYPE 2 RECEPTOR"/>
    <property type="match status" value="1"/>
</dbReference>
<dbReference type="HOGENOM" id="CLU_946669_0_0_1"/>
<dbReference type="VEuPathDB" id="FungiDB:Z518_06008"/>
<feature type="region of interest" description="Disordered" evidence="5">
    <location>
        <begin position="187"/>
        <end position="207"/>
    </location>
</feature>
<reference evidence="7 8" key="1">
    <citation type="submission" date="2015-01" db="EMBL/GenBank/DDBJ databases">
        <title>The Genome Sequence of Rhinocladiella mackenzie CBS 650.93.</title>
        <authorList>
            <consortium name="The Broad Institute Genomics Platform"/>
            <person name="Cuomo C."/>
            <person name="de Hoog S."/>
            <person name="Gorbushina A."/>
            <person name="Stielow B."/>
            <person name="Teixiera M."/>
            <person name="Abouelleil A."/>
            <person name="Chapman S.B."/>
            <person name="Priest M."/>
            <person name="Young S.K."/>
            <person name="Wortman J."/>
            <person name="Nusbaum C."/>
            <person name="Birren B."/>
        </authorList>
    </citation>
    <scope>NUCLEOTIDE SEQUENCE [LARGE SCALE GENOMIC DNA]</scope>
    <source>
        <strain evidence="7 8">CBS 650.93</strain>
    </source>
</reference>
<evidence type="ECO:0000256" key="2">
    <source>
        <dbReference type="ARBA" id="ARBA00022692"/>
    </source>
</evidence>
<evidence type="ECO:0000256" key="3">
    <source>
        <dbReference type="ARBA" id="ARBA00022989"/>
    </source>
</evidence>
<keyword evidence="4 6" id="KW-0472">Membrane</keyword>
<evidence type="ECO:0000256" key="5">
    <source>
        <dbReference type="SAM" id="MobiDB-lite"/>
    </source>
</evidence>
<evidence type="ECO:0000256" key="4">
    <source>
        <dbReference type="ARBA" id="ARBA00023136"/>
    </source>
</evidence>
<name>A0A0D2IPP9_9EURO</name>
<evidence type="ECO:0000313" key="8">
    <source>
        <dbReference type="Proteomes" id="UP000053617"/>
    </source>
</evidence>
<dbReference type="STRING" id="1442369.A0A0D2IPP9"/>
<sequence length="237" mass="25068">MADTLAVAVPVAPAITTTYQRAAAKTIPVSPITSAPIIFTQRDLIRRAEDTIDDNTCGWVNGDYTTFAGPEGYTYLSCTSSSGPTQTIALTYDGGNATMENLPRYFSDFWYSSSGSAIASSLSSASATSSASSSSTPESAASDVQSWLDEHKGAIIGGIAGLCVVVALLVFGCICVWRRRRVKVSAGSGGKYAPASQQMPHQEAYQMQSQGAYQPSYQGNFQSQPYDGAGVYVPPHR</sequence>
<dbReference type="EMBL" id="KN847478">
    <property type="protein sequence ID" value="KIX05136.1"/>
    <property type="molecule type" value="Genomic_DNA"/>
</dbReference>
<feature type="transmembrane region" description="Helical" evidence="6">
    <location>
        <begin position="154"/>
        <end position="177"/>
    </location>
</feature>
<dbReference type="GO" id="GO:0071944">
    <property type="term" value="C:cell periphery"/>
    <property type="evidence" value="ECO:0007669"/>
    <property type="project" value="UniProtKB-ARBA"/>
</dbReference>
<organism evidence="7 8">
    <name type="scientific">Rhinocladiella mackenziei CBS 650.93</name>
    <dbReference type="NCBI Taxonomy" id="1442369"/>
    <lineage>
        <taxon>Eukaryota</taxon>
        <taxon>Fungi</taxon>
        <taxon>Dikarya</taxon>
        <taxon>Ascomycota</taxon>
        <taxon>Pezizomycotina</taxon>
        <taxon>Eurotiomycetes</taxon>
        <taxon>Chaetothyriomycetidae</taxon>
        <taxon>Chaetothyriales</taxon>
        <taxon>Herpotrichiellaceae</taxon>
        <taxon>Rhinocladiella</taxon>
    </lineage>
</organism>
<protein>
    <recommendedName>
        <fullName evidence="9">Mid2 domain-containing protein</fullName>
    </recommendedName>
</protein>
<feature type="compositionally biased region" description="Polar residues" evidence="5">
    <location>
        <begin position="195"/>
        <end position="207"/>
    </location>
</feature>
<accession>A0A0D2IPP9</accession>
<evidence type="ECO:0000313" key="7">
    <source>
        <dbReference type="EMBL" id="KIX05136.1"/>
    </source>
</evidence>
<proteinExistence type="predicted"/>
<evidence type="ECO:0008006" key="9">
    <source>
        <dbReference type="Google" id="ProtNLM"/>
    </source>
</evidence>
<dbReference type="Proteomes" id="UP000053617">
    <property type="component" value="Unassembled WGS sequence"/>
</dbReference>
<dbReference type="GO" id="GO:0016020">
    <property type="term" value="C:membrane"/>
    <property type="evidence" value="ECO:0007669"/>
    <property type="project" value="UniProtKB-SubCell"/>
</dbReference>